<dbReference type="AlphaFoldDB" id="A0A165U2K5"/>
<reference evidence="2 3" key="1">
    <citation type="journal article" date="2016" name="Mol. Biol. Evol.">
        <title>Comparative Genomics of Early-Diverging Mushroom-Forming Fungi Provides Insights into the Origins of Lignocellulose Decay Capabilities.</title>
        <authorList>
            <person name="Nagy L.G."/>
            <person name="Riley R."/>
            <person name="Tritt A."/>
            <person name="Adam C."/>
            <person name="Daum C."/>
            <person name="Floudas D."/>
            <person name="Sun H."/>
            <person name="Yadav J.S."/>
            <person name="Pangilinan J."/>
            <person name="Larsson K.H."/>
            <person name="Matsuura K."/>
            <person name="Barry K."/>
            <person name="Labutti K."/>
            <person name="Kuo R."/>
            <person name="Ohm R.A."/>
            <person name="Bhattacharya S.S."/>
            <person name="Shirouzu T."/>
            <person name="Yoshinaga Y."/>
            <person name="Martin F.M."/>
            <person name="Grigoriev I.V."/>
            <person name="Hibbett D.S."/>
        </authorList>
    </citation>
    <scope>NUCLEOTIDE SEQUENCE [LARGE SCALE GENOMIC DNA]</scope>
    <source>
        <strain evidence="2 3">L-15889</strain>
    </source>
</reference>
<protein>
    <submittedName>
        <fullName evidence="2">Uncharacterized protein</fullName>
    </submittedName>
</protein>
<keyword evidence="3" id="KW-1185">Reference proteome</keyword>
<evidence type="ECO:0000256" key="1">
    <source>
        <dbReference type="SAM" id="Phobius"/>
    </source>
</evidence>
<organism evidence="2 3">
    <name type="scientific">Daedalea quercina L-15889</name>
    <dbReference type="NCBI Taxonomy" id="1314783"/>
    <lineage>
        <taxon>Eukaryota</taxon>
        <taxon>Fungi</taxon>
        <taxon>Dikarya</taxon>
        <taxon>Basidiomycota</taxon>
        <taxon>Agaricomycotina</taxon>
        <taxon>Agaricomycetes</taxon>
        <taxon>Polyporales</taxon>
        <taxon>Fomitopsis</taxon>
    </lineage>
</organism>
<proteinExistence type="predicted"/>
<accession>A0A165U2K5</accession>
<gene>
    <name evidence="2" type="ORF">DAEQUDRAFT_720469</name>
</gene>
<dbReference type="EMBL" id="KV429033">
    <property type="protein sequence ID" value="KZT74306.1"/>
    <property type="molecule type" value="Genomic_DNA"/>
</dbReference>
<keyword evidence="1" id="KW-1133">Transmembrane helix</keyword>
<evidence type="ECO:0000313" key="3">
    <source>
        <dbReference type="Proteomes" id="UP000076727"/>
    </source>
</evidence>
<evidence type="ECO:0000313" key="2">
    <source>
        <dbReference type="EMBL" id="KZT74306.1"/>
    </source>
</evidence>
<keyword evidence="1" id="KW-0812">Transmembrane</keyword>
<keyword evidence="1" id="KW-0472">Membrane</keyword>
<sequence length="103" mass="11694">MCLYSHDDDGPGDGPLVYPLYSYYVHALVLLSLPRSYRIFICPLFDSRLSSTHTPAWFLPGSCPLFVRLAFPIGVPSRITPSSDLQSDTQATRWYVRTYVIMC</sequence>
<dbReference type="Proteomes" id="UP000076727">
    <property type="component" value="Unassembled WGS sequence"/>
</dbReference>
<feature type="transmembrane region" description="Helical" evidence="1">
    <location>
        <begin position="20"/>
        <end position="40"/>
    </location>
</feature>
<name>A0A165U2K5_9APHY</name>